<keyword evidence="7" id="KW-0963">Cytoplasm</keyword>
<comment type="similarity">
    <text evidence="3">Belongs to the COPE family.</text>
</comment>
<keyword evidence="8" id="KW-0931">ER-Golgi transport</keyword>
<keyword evidence="11" id="KW-0472">Membrane</keyword>
<dbReference type="EMBL" id="JAPWTK010000208">
    <property type="protein sequence ID" value="KAJ8945770.1"/>
    <property type="molecule type" value="Genomic_DNA"/>
</dbReference>
<evidence type="ECO:0000256" key="4">
    <source>
        <dbReference type="ARBA" id="ARBA00011775"/>
    </source>
</evidence>
<evidence type="ECO:0000256" key="11">
    <source>
        <dbReference type="ARBA" id="ARBA00023136"/>
    </source>
</evidence>
<reference evidence="14" key="1">
    <citation type="journal article" date="2023" name="Insect Mol. Biol.">
        <title>Genome sequencing provides insights into the evolution of gene families encoding plant cell wall-degrading enzymes in longhorned beetles.</title>
        <authorList>
            <person name="Shin N.R."/>
            <person name="Okamura Y."/>
            <person name="Kirsch R."/>
            <person name="Pauchet Y."/>
        </authorList>
    </citation>
    <scope>NUCLEOTIDE SEQUENCE</scope>
    <source>
        <strain evidence="14">AMC_N1</strain>
    </source>
</reference>
<comment type="caution">
    <text evidence="14">The sequence shown here is derived from an EMBL/GenBank/DDBJ whole genome shotgun (WGS) entry which is preliminary data.</text>
</comment>
<dbReference type="InterPro" id="IPR006822">
    <property type="entry name" value="Coatomer_esu"/>
</dbReference>
<evidence type="ECO:0000256" key="3">
    <source>
        <dbReference type="ARBA" id="ARBA00008827"/>
    </source>
</evidence>
<organism evidence="14 15">
    <name type="scientific">Aromia moschata</name>
    <dbReference type="NCBI Taxonomy" id="1265417"/>
    <lineage>
        <taxon>Eukaryota</taxon>
        <taxon>Metazoa</taxon>
        <taxon>Ecdysozoa</taxon>
        <taxon>Arthropoda</taxon>
        <taxon>Hexapoda</taxon>
        <taxon>Insecta</taxon>
        <taxon>Pterygota</taxon>
        <taxon>Neoptera</taxon>
        <taxon>Endopterygota</taxon>
        <taxon>Coleoptera</taxon>
        <taxon>Polyphaga</taxon>
        <taxon>Cucujiformia</taxon>
        <taxon>Chrysomeloidea</taxon>
        <taxon>Cerambycidae</taxon>
        <taxon>Cerambycinae</taxon>
        <taxon>Callichromatini</taxon>
        <taxon>Aromia</taxon>
    </lineage>
</organism>
<evidence type="ECO:0000313" key="15">
    <source>
        <dbReference type="Proteomes" id="UP001162162"/>
    </source>
</evidence>
<dbReference type="GO" id="GO:0030126">
    <property type="term" value="C:COPI vesicle coat"/>
    <property type="evidence" value="ECO:0007669"/>
    <property type="project" value="TreeGrafter"/>
</dbReference>
<dbReference type="GO" id="GO:0006891">
    <property type="term" value="P:intra-Golgi vesicle-mediated transport"/>
    <property type="evidence" value="ECO:0007669"/>
    <property type="project" value="TreeGrafter"/>
</dbReference>
<evidence type="ECO:0000256" key="9">
    <source>
        <dbReference type="ARBA" id="ARBA00022927"/>
    </source>
</evidence>
<keyword evidence="15" id="KW-1185">Reference proteome</keyword>
<dbReference type="PANTHER" id="PTHR10805:SF0">
    <property type="entry name" value="COATOMER SUBUNIT EPSILON"/>
    <property type="match status" value="1"/>
</dbReference>
<dbReference type="PANTHER" id="PTHR10805">
    <property type="entry name" value="COATOMER SUBUNIT EPSILON"/>
    <property type="match status" value="1"/>
</dbReference>
<keyword evidence="6" id="KW-0813">Transport</keyword>
<comment type="subunit">
    <text evidence="4">Oligomeric complex that consists of at least the alpha, beta, beta', gamma, delta, epsilon and zeta subunits.</text>
</comment>
<gene>
    <name evidence="14" type="ORF">NQ318_013124</name>
</gene>
<evidence type="ECO:0000256" key="10">
    <source>
        <dbReference type="ARBA" id="ARBA00023034"/>
    </source>
</evidence>
<dbReference type="InterPro" id="IPR011990">
    <property type="entry name" value="TPR-like_helical_dom_sf"/>
</dbReference>
<dbReference type="AlphaFoldDB" id="A0AAV8Y2X6"/>
<keyword evidence="12" id="KW-0968">Cytoplasmic vesicle</keyword>
<accession>A0AAV8Y2X6</accession>
<sequence length="82" mass="9989">MARQQDVDELFDIKNYFYIGNYQQCINEAQKLRKVNKSYKMHITFTKNLSIKQWIYPLLLNGQAVTYWSVKHWLLKLFSRKV</sequence>
<dbReference type="GO" id="GO:0005198">
    <property type="term" value="F:structural molecule activity"/>
    <property type="evidence" value="ECO:0007669"/>
    <property type="project" value="InterPro"/>
</dbReference>
<evidence type="ECO:0000256" key="7">
    <source>
        <dbReference type="ARBA" id="ARBA00022490"/>
    </source>
</evidence>
<dbReference type="Gene3D" id="1.25.40.10">
    <property type="entry name" value="Tetratricopeptide repeat domain"/>
    <property type="match status" value="1"/>
</dbReference>
<evidence type="ECO:0000313" key="14">
    <source>
        <dbReference type="EMBL" id="KAJ8945770.1"/>
    </source>
</evidence>
<evidence type="ECO:0000256" key="6">
    <source>
        <dbReference type="ARBA" id="ARBA00022448"/>
    </source>
</evidence>
<dbReference type="GO" id="GO:0015031">
    <property type="term" value="P:protein transport"/>
    <property type="evidence" value="ECO:0007669"/>
    <property type="project" value="UniProtKB-KW"/>
</dbReference>
<dbReference type="GO" id="GO:0000139">
    <property type="term" value="C:Golgi membrane"/>
    <property type="evidence" value="ECO:0007669"/>
    <property type="project" value="UniProtKB-SubCell"/>
</dbReference>
<dbReference type="Pfam" id="PF04733">
    <property type="entry name" value="Coatomer_E"/>
    <property type="match status" value="1"/>
</dbReference>
<dbReference type="GO" id="GO:0006890">
    <property type="term" value="P:retrograde vesicle-mediated transport, Golgi to endoplasmic reticulum"/>
    <property type="evidence" value="ECO:0007669"/>
    <property type="project" value="InterPro"/>
</dbReference>
<evidence type="ECO:0000256" key="13">
    <source>
        <dbReference type="ARBA" id="ARBA00031602"/>
    </source>
</evidence>
<comment type="subcellular location">
    <subcellularLocation>
        <location evidence="2">Cytoplasmic vesicle</location>
        <location evidence="2">COPI-coated vesicle membrane</location>
        <topology evidence="2">Peripheral membrane protein</topology>
        <orientation evidence="2">Cytoplasmic side</orientation>
    </subcellularLocation>
    <subcellularLocation>
        <location evidence="1">Golgi apparatus membrane</location>
        <topology evidence="1">Peripheral membrane protein</topology>
        <orientation evidence="1">Cytoplasmic side</orientation>
    </subcellularLocation>
</comment>
<evidence type="ECO:0000256" key="2">
    <source>
        <dbReference type="ARBA" id="ARBA00004347"/>
    </source>
</evidence>
<keyword evidence="10" id="KW-0333">Golgi apparatus</keyword>
<keyword evidence="9" id="KW-0653">Protein transport</keyword>
<proteinExistence type="inferred from homology"/>
<evidence type="ECO:0000256" key="5">
    <source>
        <dbReference type="ARBA" id="ARBA00015828"/>
    </source>
</evidence>
<evidence type="ECO:0000256" key="12">
    <source>
        <dbReference type="ARBA" id="ARBA00023329"/>
    </source>
</evidence>
<dbReference type="GO" id="GO:0006888">
    <property type="term" value="P:endoplasmic reticulum to Golgi vesicle-mediated transport"/>
    <property type="evidence" value="ECO:0007669"/>
    <property type="project" value="TreeGrafter"/>
</dbReference>
<evidence type="ECO:0000256" key="1">
    <source>
        <dbReference type="ARBA" id="ARBA00004255"/>
    </source>
</evidence>
<dbReference type="Proteomes" id="UP001162162">
    <property type="component" value="Unassembled WGS sequence"/>
</dbReference>
<evidence type="ECO:0000256" key="8">
    <source>
        <dbReference type="ARBA" id="ARBA00022892"/>
    </source>
</evidence>
<protein>
    <recommendedName>
        <fullName evidence="5">Coatomer subunit epsilon</fullName>
    </recommendedName>
    <alternativeName>
        <fullName evidence="13">Epsilon-coat protein</fullName>
    </alternativeName>
</protein>
<name>A0AAV8Y2X6_9CUCU</name>